<dbReference type="OrthoDB" id="4393918at2"/>
<dbReference type="InterPro" id="IPR036514">
    <property type="entry name" value="SGNH_hydro_sf"/>
</dbReference>
<gene>
    <name evidence="3" type="ORF">CGLY_11915</name>
</gene>
<dbReference type="AlphaFoldDB" id="X5EBR8"/>
<evidence type="ECO:0000313" key="3">
    <source>
        <dbReference type="EMBL" id="AHW64825.1"/>
    </source>
</evidence>
<keyword evidence="4" id="KW-1185">Reference proteome</keyword>
<feature type="domain" description="SGNH hydrolase-type esterase" evidence="2">
    <location>
        <begin position="46"/>
        <end position="279"/>
    </location>
</feature>
<name>X5EBR8_9CORY</name>
<evidence type="ECO:0000256" key="1">
    <source>
        <dbReference type="SAM" id="SignalP"/>
    </source>
</evidence>
<keyword evidence="1" id="KW-0732">Signal</keyword>
<sequence length="289" mass="30153">MSIRARAHSLLVTITAAATATIAVTGGAVAVAPAAAAAPSGNIVTFGDSFTANPDQLRNTLRMVPAMTDGYPQTGGCLQAPNNWPRQLGARTGAPLADWSCAGNTSRSMLGRIDRAIAAGDVHRGTRSVVLAAGMNNYGGFGVLDGVNILDPGAVRNAYLSDMRAAASKIRAVAPGAKIVVSGALPTVDRDSMVFCALNVVPNLPAGVPVPVLRDVENWNRANQRDAARQIGGHYVEMIDGARGHDTCAPDRQRYVAGVIDTTTPNYNMIFHPSYAGSQFMASQLAREA</sequence>
<evidence type="ECO:0000313" key="4">
    <source>
        <dbReference type="Proteomes" id="UP000023703"/>
    </source>
</evidence>
<dbReference type="HOGENOM" id="CLU_038449_2_0_11"/>
<dbReference type="STRING" id="1404245.CGLY_11915"/>
<evidence type="ECO:0000259" key="2">
    <source>
        <dbReference type="Pfam" id="PF13472"/>
    </source>
</evidence>
<feature type="chain" id="PRO_5038413426" evidence="1">
    <location>
        <begin position="31"/>
        <end position="289"/>
    </location>
</feature>
<dbReference type="InterPro" id="IPR013830">
    <property type="entry name" value="SGNH_hydro"/>
</dbReference>
<dbReference type="SUPFAM" id="SSF52266">
    <property type="entry name" value="SGNH hydrolase"/>
    <property type="match status" value="1"/>
</dbReference>
<dbReference type="eggNOG" id="COG2755">
    <property type="taxonomic scope" value="Bacteria"/>
</dbReference>
<dbReference type="Pfam" id="PF13472">
    <property type="entry name" value="Lipase_GDSL_2"/>
    <property type="match status" value="1"/>
</dbReference>
<feature type="signal peptide" evidence="1">
    <location>
        <begin position="1"/>
        <end position="30"/>
    </location>
</feature>
<organism evidence="3 4">
    <name type="scientific">Corynebacterium glyciniphilum AJ 3170</name>
    <dbReference type="NCBI Taxonomy" id="1404245"/>
    <lineage>
        <taxon>Bacteria</taxon>
        <taxon>Bacillati</taxon>
        <taxon>Actinomycetota</taxon>
        <taxon>Actinomycetes</taxon>
        <taxon>Mycobacteriales</taxon>
        <taxon>Corynebacteriaceae</taxon>
        <taxon>Corynebacterium</taxon>
    </lineage>
</organism>
<reference evidence="3 4" key="1">
    <citation type="journal article" date="2015" name="Int. J. Syst. Evol. Microbiol.">
        <title>Revisiting Corynebacterium glyciniphilum (ex Kubota et al., 1972) sp. nov., nom. rev., isolated from putrefied banana.</title>
        <authorList>
            <person name="Al-Dilaimi A."/>
            <person name="Bednarz H."/>
            <person name="Lomker A."/>
            <person name="Niehaus K."/>
            <person name="Kalinowski J."/>
            <person name="Ruckert C."/>
        </authorList>
    </citation>
    <scope>NUCLEOTIDE SEQUENCE [LARGE SCALE GENOMIC DNA]</scope>
    <source>
        <strain evidence="3">AJ 3170</strain>
    </source>
</reference>
<proteinExistence type="predicted"/>
<protein>
    <submittedName>
        <fullName evidence="3">Putative secreted esterase</fullName>
    </submittedName>
</protein>
<dbReference type="RefSeq" id="WP_038549721.1">
    <property type="nucleotide sequence ID" value="NZ_CP006842.1"/>
</dbReference>
<dbReference type="EMBL" id="CP006842">
    <property type="protein sequence ID" value="AHW64825.1"/>
    <property type="molecule type" value="Genomic_DNA"/>
</dbReference>
<dbReference type="Proteomes" id="UP000023703">
    <property type="component" value="Chromosome"/>
</dbReference>
<accession>X5EBR8</accession>
<dbReference type="KEGG" id="cgy:CGLY_11915"/>
<dbReference type="Gene3D" id="3.40.50.1110">
    <property type="entry name" value="SGNH hydrolase"/>
    <property type="match status" value="1"/>
</dbReference>